<dbReference type="PANTHER" id="PTHR11614">
    <property type="entry name" value="PHOSPHOLIPASE-RELATED"/>
    <property type="match status" value="1"/>
</dbReference>
<dbReference type="EMBL" id="JABULH010000001">
    <property type="protein sequence ID" value="NTS63683.1"/>
    <property type="molecule type" value="Genomic_DNA"/>
</dbReference>
<dbReference type="InterPro" id="IPR022742">
    <property type="entry name" value="Hydrolase_4"/>
</dbReference>
<reference evidence="2 3" key="1">
    <citation type="submission" date="2020-06" db="EMBL/GenBank/DDBJ databases">
        <title>Sphingomonas hominis sp. nov., a member of the Sphingomonas, isolated from the hair of a 22-year-old girl.</title>
        <authorList>
            <person name="Zhang D.-F."/>
            <person name="Cui X.-W."/>
        </authorList>
    </citation>
    <scope>NUCLEOTIDE SEQUENCE [LARGE SCALE GENOMIC DNA]</scope>
    <source>
        <strain evidence="2 3">HHU CXW</strain>
    </source>
</reference>
<comment type="caution">
    <text evidence="2">The sequence shown here is derived from an EMBL/GenBank/DDBJ whole genome shotgun (WGS) entry which is preliminary data.</text>
</comment>
<dbReference type="GO" id="GO:0016787">
    <property type="term" value="F:hydrolase activity"/>
    <property type="evidence" value="ECO:0007669"/>
    <property type="project" value="UniProtKB-KW"/>
</dbReference>
<keyword evidence="3" id="KW-1185">Reference proteome</keyword>
<evidence type="ECO:0000259" key="1">
    <source>
        <dbReference type="Pfam" id="PF12146"/>
    </source>
</evidence>
<protein>
    <submittedName>
        <fullName evidence="2">Alpha/beta hydrolase</fullName>
    </submittedName>
</protein>
<proteinExistence type="predicted"/>
<name>A0ABX2JCU0_9SPHN</name>
<evidence type="ECO:0000313" key="3">
    <source>
        <dbReference type="Proteomes" id="UP000621447"/>
    </source>
</evidence>
<evidence type="ECO:0000313" key="2">
    <source>
        <dbReference type="EMBL" id="NTS63683.1"/>
    </source>
</evidence>
<dbReference type="InterPro" id="IPR029058">
    <property type="entry name" value="AB_hydrolase_fold"/>
</dbReference>
<organism evidence="2 3">
    <name type="scientific">Sphingomonas hominis</name>
    <dbReference type="NCBI Taxonomy" id="2741495"/>
    <lineage>
        <taxon>Bacteria</taxon>
        <taxon>Pseudomonadati</taxon>
        <taxon>Pseudomonadota</taxon>
        <taxon>Alphaproteobacteria</taxon>
        <taxon>Sphingomonadales</taxon>
        <taxon>Sphingomonadaceae</taxon>
        <taxon>Sphingomonas</taxon>
    </lineage>
</organism>
<dbReference type="Pfam" id="PF12146">
    <property type="entry name" value="Hydrolase_4"/>
    <property type="match status" value="1"/>
</dbReference>
<dbReference type="Gene3D" id="3.40.50.1820">
    <property type="entry name" value="alpha/beta hydrolase"/>
    <property type="match status" value="1"/>
</dbReference>
<feature type="domain" description="Serine aminopeptidase S33" evidence="1">
    <location>
        <begin position="38"/>
        <end position="291"/>
    </location>
</feature>
<dbReference type="InterPro" id="IPR051044">
    <property type="entry name" value="MAG_DAG_Lipase"/>
</dbReference>
<dbReference type="Proteomes" id="UP000621447">
    <property type="component" value="Unassembled WGS sequence"/>
</dbReference>
<sequence length="311" mass="34381">MTRFAAHRRALPADARVSTWHAADGWPIRRFDWPAVTPRGAILFQTGRGDVFEKYLESFAHWHDAGWSVSAFDWRGQGGSGRLSADRNVGHADDFAPWIADLADFWRGWAAEHDGPRVVIGHSMGGFLVLRALVDRVIAADAAVLVAPMLGLRSPVGARVGGWLAALMRRAGDPARAAWKGHERPGARDRRLLLTADHDRYADEGWWYQQSPELKLGPPSWAWLAEAFAATDRLRRDPALARMMVPTPMLLADRDALVDSAAAAAIGAQLPDAEVVRFGAEAAHELLREADPVRDRALAAIDRFLDERLER</sequence>
<dbReference type="SUPFAM" id="SSF53474">
    <property type="entry name" value="alpha/beta-Hydrolases"/>
    <property type="match status" value="1"/>
</dbReference>
<dbReference type="RefSeq" id="WP_174192559.1">
    <property type="nucleotide sequence ID" value="NZ_JABULH010000001.1"/>
</dbReference>
<gene>
    <name evidence="2" type="ORF">HRV97_00740</name>
</gene>
<accession>A0ABX2JCU0</accession>
<keyword evidence="2" id="KW-0378">Hydrolase</keyword>